<organism evidence="3 4">
    <name type="scientific">Asaia bogorensis</name>
    <dbReference type="NCBI Taxonomy" id="91915"/>
    <lineage>
        <taxon>Bacteria</taxon>
        <taxon>Pseudomonadati</taxon>
        <taxon>Pseudomonadota</taxon>
        <taxon>Alphaproteobacteria</taxon>
        <taxon>Acetobacterales</taxon>
        <taxon>Acetobacteraceae</taxon>
        <taxon>Asaia</taxon>
    </lineage>
</organism>
<dbReference type="SUPFAM" id="SSF52540">
    <property type="entry name" value="P-loop containing nucleoside triphosphate hydrolases"/>
    <property type="match status" value="1"/>
</dbReference>
<dbReference type="Gene3D" id="3.40.50.300">
    <property type="entry name" value="P-loop containing nucleotide triphosphate hydrolases"/>
    <property type="match status" value="2"/>
</dbReference>
<evidence type="ECO:0000313" key="3">
    <source>
        <dbReference type="EMBL" id="CDG40585.1"/>
    </source>
</evidence>
<dbReference type="PANTHER" id="PTHR41259:SF1">
    <property type="entry name" value="DOUBLE-STRAND BREAK REPAIR RAD50 ATPASE, PUTATIVE-RELATED"/>
    <property type="match status" value="1"/>
</dbReference>
<feature type="domain" description="YhaN AAA" evidence="2">
    <location>
        <begin position="1"/>
        <end position="206"/>
    </location>
</feature>
<dbReference type="RefSeq" id="WP_023979916.1">
    <property type="nucleotide sequence ID" value="NZ_CBLX010000021.1"/>
</dbReference>
<dbReference type="eggNOG" id="COG4717">
    <property type="taxonomic scope" value="Bacteria"/>
</dbReference>
<protein>
    <recommendedName>
        <fullName evidence="2">YhaN AAA domain-containing protein</fullName>
    </recommendedName>
</protein>
<gene>
    <name evidence="3" type="ORF">ASAP_2540</name>
</gene>
<dbReference type="PANTHER" id="PTHR41259">
    <property type="entry name" value="DOUBLE-STRAND BREAK REPAIR RAD50 ATPASE, PUTATIVE-RELATED"/>
    <property type="match status" value="1"/>
</dbReference>
<feature type="coiled-coil region" evidence="1">
    <location>
        <begin position="571"/>
        <end position="598"/>
    </location>
</feature>
<reference evidence="3 4" key="1">
    <citation type="journal article" date="2014" name="Genome Biol. Evol.">
        <title>Acetic acid bacteria genomes reveal functional traits for adaptation to life in insect guts.</title>
        <authorList>
            <person name="Chouaia B."/>
            <person name="Gaiarsa S."/>
            <person name="Crotti E."/>
            <person name="Comandatore F."/>
            <person name="Degli Esposti M."/>
            <person name="Ricci I."/>
            <person name="Alma A."/>
            <person name="Favia G."/>
            <person name="Bandi C."/>
            <person name="Daffonchio D."/>
        </authorList>
    </citation>
    <scope>NUCLEOTIDE SEQUENCE [LARGE SCALE GENOMIC DNA]</scope>
    <source>
        <strain evidence="3 4">SF2.1</strain>
    </source>
</reference>
<dbReference type="EMBL" id="CBLX010000021">
    <property type="protein sequence ID" value="CDG40585.1"/>
    <property type="molecule type" value="Genomic_DNA"/>
</dbReference>
<dbReference type="InterPro" id="IPR038734">
    <property type="entry name" value="YhaN_AAA"/>
</dbReference>
<keyword evidence="1" id="KW-0175">Coiled coil</keyword>
<sequence length="1147" mass="128332">MRIAQLDLIRYGRFADRHYDFTASQTDLHVLYGANEAGKSTTLQAIGDLLFGFPHNKAQDWRFDAAQLRIGGVMEHDGHSFGAIRKRGTKQTLLAPDGTTPLDENGLIRCLGGVDRAAFERQWSLDHQRLRLGGDAMARFEDDLGQQLLAAGFGLENVQSVLDQLDAESGALWKKNGRGTRLNALRTRLTDARTRLIAAEKDSQRWTALNRESDEVAASLGQIQALLRETLAERSGLERLTRLRGDLERHAALTASLEAEPLPVFSPNDHTLFDEQLGRLVAAQQKADRLAELRESLISMRAACTPDLALLSHEATIDALERQERDLAPARRRWPEQEKTLADLDFSLRREGLRGEYEEILSALPTPEYLARLRPLALRHDMLIQREAESRTARLAAEERLALAKSRAGAEETRPLSSLLIALQQAERRDGIDAELASLDREKQAAETSLAQSWRDLAPWQGTIDVLQGMAIPDAPSLEAQSLLFRDFKSRDAALGETLDTVGHALARQNLARTHLEQRQIVSLGALKEARAQRDTLFEAFAHDSRDRSARSAFIEARDHADHLADKRFDEAEESAKLTQIEQEIERLSLDRAHLVTQRDALGAETEKTTASWHEECANRALPVLEPERLRGWLALRATALRNHDALQQVIMRWTERTAQHSTALDILRNVLPDMPDFTLVSDALVWAQARRQTWQHEADRLARIRTDIEQEQRSLESELRKAQSLHDEQAALKEEWSLQAGTDSSTTAIIPLQSVEAIDRLSALRGAASEAARLHQALKAQKQADNALRRAIAAFAKNLPGHEALSHLDSAACLDRLATLLRTARTDRDKAAAHDADLTRNLTALNEARNACDVLRQAFLSFARRMPDYEPATASVDAAMIEKLRVRITHEKARQAALDEKTALERRIALERDAPGLDQLQEQARTLPPDFVSLRLSELTSDYEATERRREENLKRQGEFANDMRQIEQAHNARDAALDIETCRTEMANAAEAWASARIQSMILSHVARLQRDENTNPLLKSAESIFTALTCGRYRRLTIAEDGKAPELAAMLEDEKLIRPGAMSEGTRDQLFLSLRLAALDQAQARGITLPFIADDLFITFDEARAEAGFRTLAAQSQRNQILFLTHHAHLADMAASFGATRHSV</sequence>
<dbReference type="Proteomes" id="UP000027583">
    <property type="component" value="Unassembled WGS sequence"/>
</dbReference>
<comment type="caution">
    <text evidence="3">The sequence shown here is derived from an EMBL/GenBank/DDBJ whole genome shotgun (WGS) entry which is preliminary data.</text>
</comment>
<reference evidence="3 4" key="2">
    <citation type="journal article" date="2014" name="PLoS ONE">
        <title>Evolution of mitochondria reconstructed from the energy metabolism of living bacteria.</title>
        <authorList>
            <person name="Degli Esposti M."/>
            <person name="Chouaia B."/>
            <person name="Comandatore F."/>
            <person name="Crotti E."/>
            <person name="Sassera D."/>
            <person name="Lievens P.M."/>
            <person name="Daffonchio D."/>
            <person name="Bandi C."/>
        </authorList>
    </citation>
    <scope>NUCLEOTIDE SEQUENCE [LARGE SCALE GENOMIC DNA]</scope>
    <source>
        <strain evidence="3 4">SF2.1</strain>
    </source>
</reference>
<dbReference type="Pfam" id="PF13514">
    <property type="entry name" value="AAA_27"/>
    <property type="match status" value="1"/>
</dbReference>
<accession>A0A060QI24</accession>
<feature type="coiled-coil region" evidence="1">
    <location>
        <begin position="699"/>
        <end position="736"/>
    </location>
</feature>
<evidence type="ECO:0000256" key="1">
    <source>
        <dbReference type="SAM" id="Coils"/>
    </source>
</evidence>
<dbReference type="AlphaFoldDB" id="A0A060QI24"/>
<dbReference type="eggNOG" id="COG0419">
    <property type="taxonomic scope" value="Bacteria"/>
</dbReference>
<proteinExistence type="predicted"/>
<evidence type="ECO:0000313" key="4">
    <source>
        <dbReference type="Proteomes" id="UP000027583"/>
    </source>
</evidence>
<evidence type="ECO:0000259" key="2">
    <source>
        <dbReference type="Pfam" id="PF13514"/>
    </source>
</evidence>
<name>A0A060QI24_9PROT</name>
<dbReference type="InterPro" id="IPR027417">
    <property type="entry name" value="P-loop_NTPase"/>
</dbReference>